<evidence type="ECO:0000313" key="2">
    <source>
        <dbReference type="Proteomes" id="UP000660861"/>
    </source>
</evidence>
<accession>A0A926E9R8</accession>
<keyword evidence="2" id="KW-1185">Reference proteome</keyword>
<proteinExistence type="predicted"/>
<dbReference type="EMBL" id="JACRTC010000002">
    <property type="protein sequence ID" value="MBC8569932.1"/>
    <property type="molecule type" value="Genomic_DNA"/>
</dbReference>
<protein>
    <submittedName>
        <fullName evidence="1">Uncharacterized protein</fullName>
    </submittedName>
</protein>
<reference evidence="1" key="1">
    <citation type="submission" date="2020-08" db="EMBL/GenBank/DDBJ databases">
        <title>Genome public.</title>
        <authorList>
            <person name="Liu C."/>
            <person name="Sun Q."/>
        </authorList>
    </citation>
    <scope>NUCLEOTIDE SEQUENCE</scope>
    <source>
        <strain evidence="1">NSJ-54</strain>
    </source>
</reference>
<comment type="caution">
    <text evidence="1">The sequence shown here is derived from an EMBL/GenBank/DDBJ whole genome shotgun (WGS) entry which is preliminary data.</text>
</comment>
<evidence type="ECO:0000313" key="1">
    <source>
        <dbReference type="EMBL" id="MBC8569932.1"/>
    </source>
</evidence>
<dbReference type="AlphaFoldDB" id="A0A926E9R8"/>
<name>A0A926E9R8_9FIRM</name>
<organism evidence="1 2">
    <name type="scientific">Zongyangia hominis</name>
    <dbReference type="NCBI Taxonomy" id="2763677"/>
    <lineage>
        <taxon>Bacteria</taxon>
        <taxon>Bacillati</taxon>
        <taxon>Bacillota</taxon>
        <taxon>Clostridia</taxon>
        <taxon>Eubacteriales</taxon>
        <taxon>Oscillospiraceae</taxon>
        <taxon>Zongyangia</taxon>
    </lineage>
</organism>
<dbReference type="Proteomes" id="UP000660861">
    <property type="component" value="Unassembled WGS sequence"/>
</dbReference>
<gene>
    <name evidence="1" type="ORF">H8709_03715</name>
</gene>
<sequence length="89" mass="10481">MPPDYPVGKEEFLDGLRELHIGEWRSNYDPRRFGYEVLNGTQWELEIFFSDGHKPMKICGSNSYPYNFNKFLELLGIEPMEGEEDTDDE</sequence>